<dbReference type="STRING" id="417102.CA982_20895"/>
<reference evidence="1 2" key="1">
    <citation type="submission" date="2017-05" db="EMBL/GenBank/DDBJ databases">
        <title>Biotechnological potential of actinobacteria isolated from South African environments.</title>
        <authorList>
            <person name="Le Roes-Hill M."/>
            <person name="Prins A."/>
            <person name="Durrell K.A."/>
        </authorList>
    </citation>
    <scope>NUCLEOTIDE SEQUENCE [LARGE SCALE GENOMIC DNA]</scope>
    <source>
        <strain evidence="1">BS2</strain>
    </source>
</reference>
<sequence length="211" mass="22907">MTSTVRISTPMTGVVARNAEVVRRMMPRLPDFGIARPRPFASLIRTAPTVSLVDFPDLSPVMRSVAPSIPTPHQMIAASMGRGFGPVRNPQTSTDPRKRFWTSVIDQRRAAGDALSAFLSFDLLAFFNLHVVPDAVSAGIAAVQATILHYAQLLTVEIALAIKALLQQRSARQRPPGHQVPTQPRVVRGPTSRKVLHIPHLAGPRIAHTAA</sequence>
<dbReference type="EMBL" id="NGFO01000029">
    <property type="protein sequence ID" value="OUC76704.1"/>
    <property type="molecule type" value="Genomic_DNA"/>
</dbReference>
<evidence type="ECO:0000313" key="1">
    <source>
        <dbReference type="EMBL" id="OUC76704.1"/>
    </source>
</evidence>
<keyword evidence="2" id="KW-1185">Reference proteome</keyword>
<dbReference type="AlphaFoldDB" id="A0A243Q5P9"/>
<gene>
    <name evidence="1" type="ORF">CA982_20895</name>
</gene>
<dbReference type="RefSeq" id="WP_044508715.1">
    <property type="nucleotide sequence ID" value="NZ_NGFO01000029.1"/>
</dbReference>
<protein>
    <submittedName>
        <fullName evidence="1">Uncharacterized protein</fullName>
    </submittedName>
</protein>
<organism evidence="1 2">
    <name type="scientific">Gordonia lacunae</name>
    <dbReference type="NCBI Taxonomy" id="417102"/>
    <lineage>
        <taxon>Bacteria</taxon>
        <taxon>Bacillati</taxon>
        <taxon>Actinomycetota</taxon>
        <taxon>Actinomycetes</taxon>
        <taxon>Mycobacteriales</taxon>
        <taxon>Gordoniaceae</taxon>
        <taxon>Gordonia</taxon>
    </lineage>
</organism>
<proteinExistence type="predicted"/>
<name>A0A243Q5P9_9ACTN</name>
<accession>A0A243Q5P9</accession>
<comment type="caution">
    <text evidence="1">The sequence shown here is derived from an EMBL/GenBank/DDBJ whole genome shotgun (WGS) entry which is preliminary data.</text>
</comment>
<dbReference type="Proteomes" id="UP000194632">
    <property type="component" value="Unassembled WGS sequence"/>
</dbReference>
<evidence type="ECO:0000313" key="2">
    <source>
        <dbReference type="Proteomes" id="UP000194632"/>
    </source>
</evidence>